<dbReference type="PROSITE" id="PS51708">
    <property type="entry name" value="CHAD"/>
    <property type="match status" value="1"/>
</dbReference>
<dbReference type="Gene3D" id="2.40.320.10">
    <property type="entry name" value="Hypothetical Protein Pfu-838710-001"/>
    <property type="match status" value="1"/>
</dbReference>
<dbReference type="EMBL" id="PIQH01000012">
    <property type="protein sequence ID" value="RUO76925.1"/>
    <property type="molecule type" value="Genomic_DNA"/>
</dbReference>
<dbReference type="InterPro" id="IPR023577">
    <property type="entry name" value="CYTH_domain"/>
</dbReference>
<dbReference type="InterPro" id="IPR039013">
    <property type="entry name" value="YgiF"/>
</dbReference>
<dbReference type="CDD" id="cd07756">
    <property type="entry name" value="CYTH-like_Pase_CHAD"/>
    <property type="match status" value="1"/>
</dbReference>
<feature type="domain" description="CYTH" evidence="1">
    <location>
        <begin position="2"/>
        <end position="203"/>
    </location>
</feature>
<dbReference type="SMART" id="SM01118">
    <property type="entry name" value="CYTH"/>
    <property type="match status" value="1"/>
</dbReference>
<protein>
    <submittedName>
        <fullName evidence="3">Phosphate-binding protein</fullName>
    </submittedName>
</protein>
<dbReference type="RefSeq" id="WP_126842686.1">
    <property type="nucleotide sequence ID" value="NZ_PIQH01000012.1"/>
</dbReference>
<sequence>MSQELELKLVIEPSRKSAVLELCRQLAKQQPEDCLSLANAYFDTDDLRLRQFDIGLRIRSQEDQKEQTVKLAGRVIGGLHERPEYNVKIDQKQPDLRLFDEQIWPEDFPLEDVQRELHCIFETDFTRHRWRIPSEQGVIELVFDQGTIHANDKQETICEVELEVQGGSVQQAFRMARQLIQKGAAQVGNLSKAARGYLLADKSVLEPFTQAHFVAVNQQDSIAQGLYRSLEYSLRHWQHNDACFNRHATVRAAAGIADGVQLCKVVLQQLANLDIDVSEQLLRIEEILSHFSWLQQYDALTELTAEDGAYHRALKRYPALYEQLESLQQQVMQLSNTKTFCQTKGYQLALLELGQLLIEQPQVEAMQEPLPAWSTQLLKNDWQQVVDAFNKEDSLSVERYTKLRPSLLHSLRLGYCFGQLFDEEERETFRAPWLDLARGIGEISALQQLRSWIKDHDELSREKLTNWQEVQRESLLLALEYSRKAALKKEPYWLH</sequence>
<dbReference type="InterPro" id="IPR033469">
    <property type="entry name" value="CYTH-like_dom_sf"/>
</dbReference>
<keyword evidence="4" id="KW-1185">Reference proteome</keyword>
<dbReference type="OrthoDB" id="3034217at2"/>
<feature type="domain" description="CHAD" evidence="2">
    <location>
        <begin position="219"/>
        <end position="472"/>
    </location>
</feature>
<gene>
    <name evidence="3" type="ORF">CWI84_11265</name>
</gene>
<dbReference type="SUPFAM" id="SSF55154">
    <property type="entry name" value="CYTH-like phosphatases"/>
    <property type="match status" value="1"/>
</dbReference>
<dbReference type="PANTHER" id="PTHR39569:SF1">
    <property type="entry name" value="INORGANIC TRIPHOSPHATASE"/>
    <property type="match status" value="1"/>
</dbReference>
<dbReference type="Proteomes" id="UP000287996">
    <property type="component" value="Unassembled WGS sequence"/>
</dbReference>
<evidence type="ECO:0000313" key="4">
    <source>
        <dbReference type="Proteomes" id="UP000287996"/>
    </source>
</evidence>
<dbReference type="Pfam" id="PF01928">
    <property type="entry name" value="CYTH"/>
    <property type="match status" value="1"/>
</dbReference>
<dbReference type="PANTHER" id="PTHR39569">
    <property type="entry name" value="INORGANIC TRIPHOSPHATASE"/>
    <property type="match status" value="1"/>
</dbReference>
<proteinExistence type="predicted"/>
<name>A0A432ZG19_9GAMM</name>
<evidence type="ECO:0000259" key="1">
    <source>
        <dbReference type="PROSITE" id="PS51707"/>
    </source>
</evidence>
<dbReference type="GO" id="GO:0046872">
    <property type="term" value="F:metal ion binding"/>
    <property type="evidence" value="ECO:0007669"/>
    <property type="project" value="TreeGrafter"/>
</dbReference>
<evidence type="ECO:0000259" key="2">
    <source>
        <dbReference type="PROSITE" id="PS51708"/>
    </source>
</evidence>
<dbReference type="PROSITE" id="PS51707">
    <property type="entry name" value="CYTH"/>
    <property type="match status" value="1"/>
</dbReference>
<reference evidence="3 4" key="1">
    <citation type="journal article" date="2011" name="Front. Microbiol.">
        <title>Genomic signatures of strain selection and enhancement in Bacillus atrophaeus var. globigii, a historical biowarfare simulant.</title>
        <authorList>
            <person name="Gibbons H.S."/>
            <person name="Broomall S.M."/>
            <person name="McNew L.A."/>
            <person name="Daligault H."/>
            <person name="Chapman C."/>
            <person name="Bruce D."/>
            <person name="Karavis M."/>
            <person name="Krepps M."/>
            <person name="McGregor P.A."/>
            <person name="Hong C."/>
            <person name="Park K.H."/>
            <person name="Akmal A."/>
            <person name="Feldman A."/>
            <person name="Lin J.S."/>
            <person name="Chang W.E."/>
            <person name="Higgs B.W."/>
            <person name="Demirev P."/>
            <person name="Lindquist J."/>
            <person name="Liem A."/>
            <person name="Fochler E."/>
            <person name="Read T.D."/>
            <person name="Tapia R."/>
            <person name="Johnson S."/>
            <person name="Bishop-Lilly K.A."/>
            <person name="Detter C."/>
            <person name="Han C."/>
            <person name="Sozhamannan S."/>
            <person name="Rosenzweig C.N."/>
            <person name="Skowronski E.W."/>
        </authorList>
    </citation>
    <scope>NUCLEOTIDE SEQUENCE [LARGE SCALE GENOMIC DNA]</scope>
    <source>
        <strain evidence="3 4">CC-PW-9</strain>
    </source>
</reference>
<comment type="caution">
    <text evidence="3">The sequence shown here is derived from an EMBL/GenBank/DDBJ whole genome shotgun (WGS) entry which is preliminary data.</text>
</comment>
<dbReference type="GO" id="GO:0050355">
    <property type="term" value="F:inorganic triphosphate phosphatase activity"/>
    <property type="evidence" value="ECO:0007669"/>
    <property type="project" value="InterPro"/>
</dbReference>
<organism evidence="3 4">
    <name type="scientific">Idiomarina tyrosinivorans</name>
    <dbReference type="NCBI Taxonomy" id="1445662"/>
    <lineage>
        <taxon>Bacteria</taxon>
        <taxon>Pseudomonadati</taxon>
        <taxon>Pseudomonadota</taxon>
        <taxon>Gammaproteobacteria</taxon>
        <taxon>Alteromonadales</taxon>
        <taxon>Idiomarinaceae</taxon>
        <taxon>Idiomarina</taxon>
    </lineage>
</organism>
<evidence type="ECO:0000313" key="3">
    <source>
        <dbReference type="EMBL" id="RUO76925.1"/>
    </source>
</evidence>
<accession>A0A432ZG19</accession>
<dbReference type="InterPro" id="IPR007899">
    <property type="entry name" value="CHAD_dom"/>
</dbReference>
<dbReference type="AlphaFoldDB" id="A0A432ZG19"/>